<comment type="caution">
    <text evidence="1">The sequence shown here is derived from an EMBL/GenBank/DDBJ whole genome shotgun (WGS) entry which is preliminary data.</text>
</comment>
<dbReference type="GO" id="GO:0008987">
    <property type="term" value="F:quinolinate synthetase A activity"/>
    <property type="evidence" value="ECO:0007669"/>
    <property type="project" value="InterPro"/>
</dbReference>
<dbReference type="Pfam" id="PF02445">
    <property type="entry name" value="NadA"/>
    <property type="match status" value="1"/>
</dbReference>
<reference evidence="1" key="1">
    <citation type="journal article" date="2015" name="Nature">
        <title>Complex archaea that bridge the gap between prokaryotes and eukaryotes.</title>
        <authorList>
            <person name="Spang A."/>
            <person name="Saw J.H."/>
            <person name="Jorgensen S.L."/>
            <person name="Zaremba-Niedzwiedzka K."/>
            <person name="Martijn J."/>
            <person name="Lind A.E."/>
            <person name="van Eijk R."/>
            <person name="Schleper C."/>
            <person name="Guy L."/>
            <person name="Ettema T.J."/>
        </authorList>
    </citation>
    <scope>NUCLEOTIDE SEQUENCE</scope>
</reference>
<sequence length="56" mass="6752">FYMVMDKLECYNMKKNSLELMKYVLENLDDKNFEVKVPTEIANRALKPIEKMLEYS</sequence>
<feature type="non-terminal residue" evidence="1">
    <location>
        <position position="1"/>
    </location>
</feature>
<organism evidence="1">
    <name type="scientific">marine sediment metagenome</name>
    <dbReference type="NCBI Taxonomy" id="412755"/>
    <lineage>
        <taxon>unclassified sequences</taxon>
        <taxon>metagenomes</taxon>
        <taxon>ecological metagenomes</taxon>
    </lineage>
</organism>
<dbReference type="GO" id="GO:0009435">
    <property type="term" value="P:NAD+ biosynthetic process"/>
    <property type="evidence" value="ECO:0007669"/>
    <property type="project" value="UniProtKB-UniPathway"/>
</dbReference>
<dbReference type="UniPathway" id="UPA00253">
    <property type="reaction ID" value="UER00327"/>
</dbReference>
<dbReference type="SUPFAM" id="SSF142754">
    <property type="entry name" value="NadA-like"/>
    <property type="match status" value="1"/>
</dbReference>
<accession>A0A0F9ISS6</accession>
<dbReference type="InterPro" id="IPR003473">
    <property type="entry name" value="NadA"/>
</dbReference>
<proteinExistence type="predicted"/>
<dbReference type="Gene3D" id="3.40.50.10800">
    <property type="entry name" value="NadA-like"/>
    <property type="match status" value="2"/>
</dbReference>
<protein>
    <submittedName>
        <fullName evidence="1">Uncharacterized protein</fullName>
    </submittedName>
</protein>
<dbReference type="GO" id="GO:0051539">
    <property type="term" value="F:4 iron, 4 sulfur cluster binding"/>
    <property type="evidence" value="ECO:0007669"/>
    <property type="project" value="InterPro"/>
</dbReference>
<dbReference type="InterPro" id="IPR036094">
    <property type="entry name" value="NadA_sf"/>
</dbReference>
<gene>
    <name evidence="1" type="ORF">LCGC14_1840830</name>
</gene>
<name>A0A0F9ISS6_9ZZZZ</name>
<dbReference type="EMBL" id="LAZR01018333">
    <property type="protein sequence ID" value="KKL96805.1"/>
    <property type="molecule type" value="Genomic_DNA"/>
</dbReference>
<dbReference type="AlphaFoldDB" id="A0A0F9ISS6"/>
<evidence type="ECO:0000313" key="1">
    <source>
        <dbReference type="EMBL" id="KKL96805.1"/>
    </source>
</evidence>